<gene>
    <name evidence="1" type="ORF">ACFSC3_07775</name>
</gene>
<dbReference type="GO" id="GO:0016301">
    <property type="term" value="F:kinase activity"/>
    <property type="evidence" value="ECO:0007669"/>
    <property type="project" value="UniProtKB-KW"/>
</dbReference>
<protein>
    <submittedName>
        <fullName evidence="1">Shikimate kinase</fullName>
    </submittedName>
</protein>
<sequence length="180" mass="19352">MRLLFIYGPPASGKLTIGRMVADRTGFALFHNHLIVDAVAAVFPFGSENFVQLRERFWLDTISAAAHAGRSIIFTFAPEPTVAPDFPSRLYQAVEHAGGEVLSIALDVEDADQEKRLIAADRAMFGKLRSLGLLRELRPAITACMDTMPPTALRIDTGQTAPGEAAEAITRLIGSSASAA</sequence>
<keyword evidence="1" id="KW-0808">Transferase</keyword>
<name>A0ABW4NBZ7_9SPHN</name>
<dbReference type="SUPFAM" id="SSF52540">
    <property type="entry name" value="P-loop containing nucleoside triphosphate hydrolases"/>
    <property type="match status" value="1"/>
</dbReference>
<reference evidence="2" key="1">
    <citation type="journal article" date="2019" name="Int. J. Syst. Evol. Microbiol.">
        <title>The Global Catalogue of Microorganisms (GCM) 10K type strain sequencing project: providing services to taxonomists for standard genome sequencing and annotation.</title>
        <authorList>
            <consortium name="The Broad Institute Genomics Platform"/>
            <consortium name="The Broad Institute Genome Sequencing Center for Infectious Disease"/>
            <person name="Wu L."/>
            <person name="Ma J."/>
        </authorList>
    </citation>
    <scope>NUCLEOTIDE SEQUENCE [LARGE SCALE GENOMIC DNA]</scope>
    <source>
        <strain evidence="2">Q85</strain>
    </source>
</reference>
<evidence type="ECO:0000313" key="2">
    <source>
        <dbReference type="Proteomes" id="UP001597283"/>
    </source>
</evidence>
<organism evidence="1 2">
    <name type="scientific">Sphingomonas floccifaciens</name>
    <dbReference type="NCBI Taxonomy" id="1844115"/>
    <lineage>
        <taxon>Bacteria</taxon>
        <taxon>Pseudomonadati</taxon>
        <taxon>Pseudomonadota</taxon>
        <taxon>Alphaproteobacteria</taxon>
        <taxon>Sphingomonadales</taxon>
        <taxon>Sphingomonadaceae</taxon>
        <taxon>Sphingomonas</taxon>
    </lineage>
</organism>
<proteinExistence type="predicted"/>
<dbReference type="EMBL" id="JBHUFC010000003">
    <property type="protein sequence ID" value="MFD1787468.1"/>
    <property type="molecule type" value="Genomic_DNA"/>
</dbReference>
<dbReference type="RefSeq" id="WP_380939844.1">
    <property type="nucleotide sequence ID" value="NZ_JBHUFC010000003.1"/>
</dbReference>
<dbReference type="InterPro" id="IPR027417">
    <property type="entry name" value="P-loop_NTPase"/>
</dbReference>
<comment type="caution">
    <text evidence="1">The sequence shown here is derived from an EMBL/GenBank/DDBJ whole genome shotgun (WGS) entry which is preliminary data.</text>
</comment>
<dbReference type="Proteomes" id="UP001597283">
    <property type="component" value="Unassembled WGS sequence"/>
</dbReference>
<accession>A0ABW4NBZ7</accession>
<dbReference type="Gene3D" id="3.40.50.300">
    <property type="entry name" value="P-loop containing nucleotide triphosphate hydrolases"/>
    <property type="match status" value="1"/>
</dbReference>
<keyword evidence="1" id="KW-0418">Kinase</keyword>
<evidence type="ECO:0000313" key="1">
    <source>
        <dbReference type="EMBL" id="MFD1787468.1"/>
    </source>
</evidence>
<keyword evidence="2" id="KW-1185">Reference proteome</keyword>